<name>A0A508X3J3_9HYPH</name>
<dbReference type="InterPro" id="IPR036844">
    <property type="entry name" value="Hint_dom_sf"/>
</dbReference>
<dbReference type="Proteomes" id="UP000507954">
    <property type="component" value="Unassembled WGS sequence"/>
</dbReference>
<dbReference type="AlphaFoldDB" id="A0A508X3J3"/>
<feature type="region of interest" description="Disordered" evidence="1">
    <location>
        <begin position="37"/>
        <end position="60"/>
    </location>
</feature>
<dbReference type="PROSITE" id="PS51318">
    <property type="entry name" value="TAT"/>
    <property type="match status" value="1"/>
</dbReference>
<dbReference type="Pfam" id="PF13403">
    <property type="entry name" value="Hint_2"/>
    <property type="match status" value="1"/>
</dbReference>
<organism evidence="3">
    <name type="scientific">Sinorhizobium medicae</name>
    <dbReference type="NCBI Taxonomy" id="110321"/>
    <lineage>
        <taxon>Bacteria</taxon>
        <taxon>Pseudomonadati</taxon>
        <taxon>Pseudomonadota</taxon>
        <taxon>Alphaproteobacteria</taxon>
        <taxon>Hyphomicrobiales</taxon>
        <taxon>Rhizobiaceae</taxon>
        <taxon>Sinorhizobium/Ensifer group</taxon>
        <taxon>Sinorhizobium</taxon>
    </lineage>
</organism>
<reference evidence="3" key="1">
    <citation type="submission" date="2019-06" db="EMBL/GenBank/DDBJ databases">
        <authorList>
            <person name="Le Quere A."/>
            <person name="Colella S."/>
        </authorList>
    </citation>
    <scope>NUCLEOTIDE SEQUENCE</scope>
    <source>
        <strain evidence="3">EmedicaeMD41</strain>
    </source>
</reference>
<dbReference type="RefSeq" id="WP_028053518.1">
    <property type="nucleotide sequence ID" value="NZ_ATYC01000008.1"/>
</dbReference>
<dbReference type="EMBL" id="CABFNB010000127">
    <property type="protein sequence ID" value="VTZ64398.1"/>
    <property type="molecule type" value="Genomic_DNA"/>
</dbReference>
<sequence length="274" mass="29749">MPPRESRPPVDQARRHFIGLAAAASARIAALGATIASPGSAKGASKHPGRGPGQGGVGKGPPMCLLRGTAILTSKGETVIEDLRMGDLVKTVRGELLPVIWMGRHVYRRTSPTWNDSVVPIRIRRFALDKQTPRKDLYLSSGHALYVDGVFIRPKDLINGTSVAPALPGKLDVLEFYHIVLATHEAVLAEGAPVETFLVEGSNYEEFTNGAEYARLYPAGEHSSMKPFAKTVGYGGREHLNALMRLATRQLVRPRSPLEDVYIRVVTRSAELAL</sequence>
<accession>A0A508X3J3</accession>
<dbReference type="Gene3D" id="2.170.16.10">
    <property type="entry name" value="Hedgehog/Intein (Hint) domain"/>
    <property type="match status" value="1"/>
</dbReference>
<dbReference type="SUPFAM" id="SSF51294">
    <property type="entry name" value="Hedgehog/intein (Hint) domain"/>
    <property type="match status" value="1"/>
</dbReference>
<dbReference type="InterPro" id="IPR028992">
    <property type="entry name" value="Hedgehog/Intein_dom"/>
</dbReference>
<protein>
    <recommendedName>
        <fullName evidence="2">Hedgehog/Intein (Hint) domain-containing protein</fullName>
    </recommendedName>
</protein>
<proteinExistence type="predicted"/>
<evidence type="ECO:0000313" key="3">
    <source>
        <dbReference type="EMBL" id="VTZ64398.1"/>
    </source>
</evidence>
<gene>
    <name evidence="3" type="ORF">EMEDMD4_590010</name>
</gene>
<evidence type="ECO:0000259" key="2">
    <source>
        <dbReference type="Pfam" id="PF13403"/>
    </source>
</evidence>
<feature type="compositionally biased region" description="Gly residues" evidence="1">
    <location>
        <begin position="50"/>
        <end position="59"/>
    </location>
</feature>
<evidence type="ECO:0000256" key="1">
    <source>
        <dbReference type="SAM" id="MobiDB-lite"/>
    </source>
</evidence>
<feature type="domain" description="Hedgehog/Intein (Hint)" evidence="2">
    <location>
        <begin position="63"/>
        <end position="198"/>
    </location>
</feature>
<dbReference type="InterPro" id="IPR006311">
    <property type="entry name" value="TAT_signal"/>
</dbReference>